<evidence type="ECO:0000313" key="3">
    <source>
        <dbReference type="EMBL" id="CAE8609140.1"/>
    </source>
</evidence>
<dbReference type="OMA" id="CAWEDID"/>
<evidence type="ECO:0000256" key="1">
    <source>
        <dbReference type="SAM" id="MobiDB-lite"/>
    </source>
</evidence>
<reference evidence="3" key="1">
    <citation type="submission" date="2021-02" db="EMBL/GenBank/DDBJ databases">
        <authorList>
            <person name="Dougan E. K."/>
            <person name="Rhodes N."/>
            <person name="Thang M."/>
            <person name="Chan C."/>
        </authorList>
    </citation>
    <scope>NUCLEOTIDE SEQUENCE</scope>
</reference>
<organism evidence="3 5">
    <name type="scientific">Polarella glacialis</name>
    <name type="common">Dinoflagellate</name>
    <dbReference type="NCBI Taxonomy" id="89957"/>
    <lineage>
        <taxon>Eukaryota</taxon>
        <taxon>Sar</taxon>
        <taxon>Alveolata</taxon>
        <taxon>Dinophyceae</taxon>
        <taxon>Suessiales</taxon>
        <taxon>Suessiaceae</taxon>
        <taxon>Polarella</taxon>
    </lineage>
</organism>
<comment type="caution">
    <text evidence="3">The sequence shown here is derived from an EMBL/GenBank/DDBJ whole genome shotgun (WGS) entry which is preliminary data.</text>
</comment>
<keyword evidence="2" id="KW-0812">Transmembrane</keyword>
<proteinExistence type="predicted"/>
<accession>A0A813F7C1</accession>
<evidence type="ECO:0000313" key="5">
    <source>
        <dbReference type="Proteomes" id="UP000654075"/>
    </source>
</evidence>
<dbReference type="Gene3D" id="2.10.220.10">
    <property type="entry name" value="Hormone Receptor, Insulin-like Growth Factor Receptor 1, Chain A, domain 2"/>
    <property type="match status" value="1"/>
</dbReference>
<dbReference type="EMBL" id="CAJNNW010028237">
    <property type="protein sequence ID" value="CAE8695305.1"/>
    <property type="molecule type" value="Genomic_DNA"/>
</dbReference>
<evidence type="ECO:0000256" key="2">
    <source>
        <dbReference type="SAM" id="Phobius"/>
    </source>
</evidence>
<keyword evidence="2" id="KW-0472">Membrane</keyword>
<evidence type="ECO:0000313" key="4">
    <source>
        <dbReference type="EMBL" id="CAE8695305.1"/>
    </source>
</evidence>
<protein>
    <submittedName>
        <fullName evidence="3">Uncharacterized protein</fullName>
    </submittedName>
</protein>
<keyword evidence="2" id="KW-1133">Transmembrane helix</keyword>
<dbReference type="AlphaFoldDB" id="A0A813F7C1"/>
<dbReference type="InterPro" id="IPR009030">
    <property type="entry name" value="Growth_fac_rcpt_cys_sf"/>
</dbReference>
<keyword evidence="5" id="KW-1185">Reference proteome</keyword>
<feature type="region of interest" description="Disordered" evidence="1">
    <location>
        <begin position="432"/>
        <end position="466"/>
    </location>
</feature>
<dbReference type="EMBL" id="CAJNNV010024244">
    <property type="protein sequence ID" value="CAE8609140.1"/>
    <property type="molecule type" value="Genomic_DNA"/>
</dbReference>
<gene>
    <name evidence="3" type="ORF">PGLA1383_LOCUS26966</name>
    <name evidence="4" type="ORF">PGLA2088_LOCUS29271</name>
</gene>
<dbReference type="Proteomes" id="UP000654075">
    <property type="component" value="Unassembled WGS sequence"/>
</dbReference>
<dbReference type="OrthoDB" id="425463at2759"/>
<dbReference type="Proteomes" id="UP000626109">
    <property type="component" value="Unassembled WGS sequence"/>
</dbReference>
<sequence length="466" mass="50098">MAPVGFHCAASSALTPVCLQAQPASTQLARRRGRAPGALVAPCGPKGLWSLSAALIVLVSAHSACCGSAADLEDPGEPQSACTLASLVLHSHGRPIDMDPPFQPHVLSYTATMDWSMGTFSVNVRPDTGCEDDGVPAEPTAVQMGGSTTMTIFARHPATGAKQGYNVQVSRLLGSETELQHLSVEGGDMSPIFDPSVRSYSVRADISYDVANIVYRLSDNEQRIRCSAQEEKPMLQASTASRLLQSHLEAANSSLDLRPDRARRLLANQRGNSGEVQFQDAASSFMLDIGFTRTVELTVQCADATQASIGTYTLTIARPDCIPATPFFEPKTRRCVNFCPSGFYRNAEAKRCSQCNTNCEVCAGLLTCHMCRPNTADYSYVIQPDGKCKAIVNHIFKKYLWWCVGLGVLLAFLLLIGCVGICQFCCSGPTSKSGGPRLYDSDSDDGPPRGKHLAPAQAQTRKLGMY</sequence>
<feature type="transmembrane region" description="Helical" evidence="2">
    <location>
        <begin position="399"/>
        <end position="422"/>
    </location>
</feature>
<name>A0A813F7C1_POLGL</name>
<dbReference type="SUPFAM" id="SSF57184">
    <property type="entry name" value="Growth factor receptor domain"/>
    <property type="match status" value="1"/>
</dbReference>